<dbReference type="EMBL" id="HBIV01023664">
    <property type="protein sequence ID" value="CAE0665407.1"/>
    <property type="molecule type" value="Transcribed_RNA"/>
</dbReference>
<comment type="similarity">
    <text evidence="1 4">Belongs to the heat shock protein 70 family.</text>
</comment>
<dbReference type="Gene3D" id="3.90.640.10">
    <property type="entry name" value="Actin, Chain A, domain 4"/>
    <property type="match status" value="1"/>
</dbReference>
<dbReference type="FunFam" id="3.90.640.10:FF:000003">
    <property type="entry name" value="Molecular chaperone DnaK"/>
    <property type="match status" value="1"/>
</dbReference>
<dbReference type="GO" id="GO:0140662">
    <property type="term" value="F:ATP-dependent protein folding chaperone"/>
    <property type="evidence" value="ECO:0007669"/>
    <property type="project" value="InterPro"/>
</dbReference>
<dbReference type="GO" id="GO:0005524">
    <property type="term" value="F:ATP binding"/>
    <property type="evidence" value="ECO:0007669"/>
    <property type="project" value="UniProtKB-KW"/>
</dbReference>
<evidence type="ECO:0000256" key="3">
    <source>
        <dbReference type="ARBA" id="ARBA00022840"/>
    </source>
</evidence>
<dbReference type="InterPro" id="IPR029047">
    <property type="entry name" value="HSP70_peptide-bd_sf"/>
</dbReference>
<reference evidence="5" key="1">
    <citation type="submission" date="2021-01" db="EMBL/GenBank/DDBJ databases">
        <authorList>
            <person name="Corre E."/>
            <person name="Pelletier E."/>
            <person name="Niang G."/>
            <person name="Scheremetjew M."/>
            <person name="Finn R."/>
            <person name="Kale V."/>
            <person name="Holt S."/>
            <person name="Cochrane G."/>
            <person name="Meng A."/>
            <person name="Brown T."/>
            <person name="Cohen L."/>
        </authorList>
    </citation>
    <scope>NUCLEOTIDE SEQUENCE</scope>
    <source>
        <strain evidence="5">CCCM811</strain>
    </source>
</reference>
<organism evidence="5">
    <name type="scientific">Lotharella globosa</name>
    <dbReference type="NCBI Taxonomy" id="91324"/>
    <lineage>
        <taxon>Eukaryota</taxon>
        <taxon>Sar</taxon>
        <taxon>Rhizaria</taxon>
        <taxon>Cercozoa</taxon>
        <taxon>Chlorarachniophyceae</taxon>
        <taxon>Lotharella</taxon>
    </lineage>
</organism>
<evidence type="ECO:0000313" key="5">
    <source>
        <dbReference type="EMBL" id="CAE0665407.1"/>
    </source>
</evidence>
<dbReference type="Gene3D" id="3.30.30.30">
    <property type="match status" value="1"/>
</dbReference>
<dbReference type="InterPro" id="IPR018181">
    <property type="entry name" value="Heat_shock_70_CS"/>
</dbReference>
<dbReference type="Gene3D" id="3.30.420.40">
    <property type="match status" value="2"/>
</dbReference>
<proteinExistence type="inferred from homology"/>
<dbReference type="AlphaFoldDB" id="A0A7S3YXV9"/>
<dbReference type="PANTHER" id="PTHR19375">
    <property type="entry name" value="HEAT SHOCK PROTEIN 70KDA"/>
    <property type="match status" value="1"/>
</dbReference>
<evidence type="ECO:0008006" key="6">
    <source>
        <dbReference type="Google" id="ProtNLM"/>
    </source>
</evidence>
<dbReference type="FunFam" id="3.30.420.40:FF:000028">
    <property type="entry name" value="heat shock 70 kDa protein-like"/>
    <property type="match status" value="1"/>
</dbReference>
<dbReference type="SUPFAM" id="SSF53067">
    <property type="entry name" value="Actin-like ATPase domain"/>
    <property type="match status" value="2"/>
</dbReference>
<dbReference type="PROSITE" id="PS01036">
    <property type="entry name" value="HSP70_3"/>
    <property type="match status" value="1"/>
</dbReference>
<dbReference type="SUPFAM" id="SSF100920">
    <property type="entry name" value="Heat shock protein 70kD (HSP70), peptide-binding domain"/>
    <property type="match status" value="1"/>
</dbReference>
<protein>
    <recommendedName>
        <fullName evidence="6">Heat shock protein 70</fullName>
    </recommendedName>
</protein>
<gene>
    <name evidence="5" type="ORF">LGLO00237_LOCUS17012</name>
</gene>
<dbReference type="PRINTS" id="PR00301">
    <property type="entry name" value="HEATSHOCK70"/>
</dbReference>
<dbReference type="Pfam" id="PF00012">
    <property type="entry name" value="HSP70"/>
    <property type="match status" value="1"/>
</dbReference>
<keyword evidence="3 4" id="KW-0067">ATP-binding</keyword>
<dbReference type="Gene3D" id="2.60.34.10">
    <property type="entry name" value="Substrate Binding Domain Of DNAk, Chain A, domain 1"/>
    <property type="match status" value="1"/>
</dbReference>
<dbReference type="InterPro" id="IPR013126">
    <property type="entry name" value="Hsp_70_fam"/>
</dbReference>
<evidence type="ECO:0000256" key="2">
    <source>
        <dbReference type="ARBA" id="ARBA00022741"/>
    </source>
</evidence>
<evidence type="ECO:0000256" key="4">
    <source>
        <dbReference type="RuleBase" id="RU003322"/>
    </source>
</evidence>
<evidence type="ECO:0000256" key="1">
    <source>
        <dbReference type="ARBA" id="ARBA00007381"/>
    </source>
</evidence>
<accession>A0A7S3YXV9</accession>
<name>A0A7S3YXV9_9EUKA</name>
<keyword evidence="2 4" id="KW-0547">Nucleotide-binding</keyword>
<sequence>MSSGWVIVVEGSKPVYDPRESRKKEQEKQGGVQDFVIDEIDWEGSQYMSSMTRQDGKPPPELTLGIDLGATTSCVAFWNGDVGVISDEQGHTTASIESMLANAKANSSRKEALVHVFKAIRKNVRMRTFPSRIGKVVLTSPLTHSKEEKKLFKAAATEAKFEVICQISNPVAAALGAGMDRKKTQMVMVERSCRGGGTCRVEVMREVPRIIMVFDLGGKTFDVSIVQYLRGEFSVLASAGDANFGGRIFDEMLAKKVVEEFVSHNRGANPMSDKKVAARVMAACEKAKVLLTTTTKVPLVLESFFDGIGLSTEVTRRELEQLCSGVFVQLLIPMGKALQQGKLTVKDIDNVVLAGGSSKIPKVQEHIRSFFNGRKIEAQVLPEAVVAYGAATQAALMMKPPSTRLRIGIETAHGEMVAIIPRDTELPTRYYRKFTNYADNQGVVEVRFFEGERPKASHNRLLGRLVLSDFEPRRRKGVSFTVAVKVDEEGVVSGSIVCGSLEAKQRFAVRVASEEQAREHMSKILNYQISDQKRVERMQFMTQVDEMIDELKCRMLNISEDDEGKINKLERGDVLRACDDFAAWIVKHPKAKQEAVLGRLDKFQWRVSSVLKTLAGEKEKLEDYVEMD</sequence>
<dbReference type="InterPro" id="IPR043129">
    <property type="entry name" value="ATPase_NBD"/>
</dbReference>